<keyword evidence="5" id="KW-0998">Cell outer membrane</keyword>
<dbReference type="OrthoDB" id="1100079at2"/>
<gene>
    <name evidence="8" type="ORF">D1164_14500</name>
</gene>
<evidence type="ECO:0000313" key="9">
    <source>
        <dbReference type="Proteomes" id="UP000266441"/>
    </source>
</evidence>
<comment type="similarity">
    <text evidence="2">Belongs to the SusD family.</text>
</comment>
<dbReference type="InterPro" id="IPR011990">
    <property type="entry name" value="TPR-like_helical_dom_sf"/>
</dbReference>
<accession>A0A399CZI5</accession>
<dbReference type="Pfam" id="PF14322">
    <property type="entry name" value="SusD-like_3"/>
    <property type="match status" value="1"/>
</dbReference>
<dbReference type="GO" id="GO:0009279">
    <property type="term" value="C:cell outer membrane"/>
    <property type="evidence" value="ECO:0007669"/>
    <property type="project" value="UniProtKB-SubCell"/>
</dbReference>
<keyword evidence="9" id="KW-1185">Reference proteome</keyword>
<sequence>MFNFNQMKMKKTGYYIIAIVLSLVSCSKDYLETAPTNQIPDLAIFQTVDGAQTVIDGVLRDMRSHHGGKNQHDQFGVKTVDLVVDLMGEDIAVEKYHWFGTDYRLENRGATDQRPLYVWSLFYRIIYNVNGVINQIDGASAESENLRKNLKAQALTLRAYAYFQLIQLFQHTYLGHENDPGVPVYTEASTDGNPRSSVSEVYNQITNDLDLAIQLFEGSDLPQRHISDPTLNVARGLWARVALVMGQWETAAEMASKAREGYSVMSVEEFSSGFDNYLQQNWMWGLEVNNEQSTTYGSWFSHVDWTIGGYCGYGLSPKSFSLELFRKMDEEDVRKQLVDSASIESGRLIPYKFAAGGDKEFAADLVMMRPEEMLLIEAEAKARLDEDVPARALLKELRDNRYDNPVTVTASGEELLNEILLERRIELWGEGFSGFDIKRIKRGIDRNNSNHNPVVALIMELPAESEKFVLQIPQTEIDANPNIGEGDQNP</sequence>
<evidence type="ECO:0000256" key="2">
    <source>
        <dbReference type="ARBA" id="ARBA00006275"/>
    </source>
</evidence>
<dbReference type="Gene3D" id="1.25.40.390">
    <property type="match status" value="1"/>
</dbReference>
<evidence type="ECO:0000256" key="1">
    <source>
        <dbReference type="ARBA" id="ARBA00004442"/>
    </source>
</evidence>
<evidence type="ECO:0000313" key="8">
    <source>
        <dbReference type="EMBL" id="RIH64563.1"/>
    </source>
</evidence>
<comment type="subcellular location">
    <subcellularLocation>
        <location evidence="1">Cell outer membrane</location>
    </subcellularLocation>
</comment>
<keyword evidence="4" id="KW-0472">Membrane</keyword>
<evidence type="ECO:0000256" key="3">
    <source>
        <dbReference type="ARBA" id="ARBA00022729"/>
    </source>
</evidence>
<dbReference type="Pfam" id="PF07980">
    <property type="entry name" value="SusD_RagB"/>
    <property type="match status" value="1"/>
</dbReference>
<dbReference type="Proteomes" id="UP000266441">
    <property type="component" value="Unassembled WGS sequence"/>
</dbReference>
<feature type="domain" description="RagB/SusD" evidence="6">
    <location>
        <begin position="363"/>
        <end position="489"/>
    </location>
</feature>
<dbReference type="AlphaFoldDB" id="A0A399CZI5"/>
<protein>
    <submittedName>
        <fullName evidence="8">RagB/SusD family nutrient uptake outer membrane protein</fullName>
    </submittedName>
</protein>
<evidence type="ECO:0000259" key="6">
    <source>
        <dbReference type="Pfam" id="PF07980"/>
    </source>
</evidence>
<dbReference type="EMBL" id="QWET01000010">
    <property type="protein sequence ID" value="RIH64563.1"/>
    <property type="molecule type" value="Genomic_DNA"/>
</dbReference>
<evidence type="ECO:0000256" key="5">
    <source>
        <dbReference type="ARBA" id="ARBA00023237"/>
    </source>
</evidence>
<dbReference type="InterPro" id="IPR012944">
    <property type="entry name" value="SusD_RagB_dom"/>
</dbReference>
<organism evidence="8 9">
    <name type="scientific">Mariniphaga sediminis</name>
    <dbReference type="NCBI Taxonomy" id="1628158"/>
    <lineage>
        <taxon>Bacteria</taxon>
        <taxon>Pseudomonadati</taxon>
        <taxon>Bacteroidota</taxon>
        <taxon>Bacteroidia</taxon>
        <taxon>Marinilabiliales</taxon>
        <taxon>Prolixibacteraceae</taxon>
        <taxon>Mariniphaga</taxon>
    </lineage>
</organism>
<feature type="domain" description="SusD-like N-terminal" evidence="7">
    <location>
        <begin position="30"/>
        <end position="241"/>
    </location>
</feature>
<proteinExistence type="inferred from homology"/>
<name>A0A399CZI5_9BACT</name>
<comment type="caution">
    <text evidence="8">The sequence shown here is derived from an EMBL/GenBank/DDBJ whole genome shotgun (WGS) entry which is preliminary data.</text>
</comment>
<reference evidence="8 9" key="1">
    <citation type="journal article" date="2015" name="Int. J. Syst. Evol. Microbiol.">
        <title>Mariniphaga sediminis sp. nov., isolated from coastal sediment.</title>
        <authorList>
            <person name="Wang F.Q."/>
            <person name="Shen Q.Y."/>
            <person name="Chen G.J."/>
            <person name="Du Z.J."/>
        </authorList>
    </citation>
    <scope>NUCLEOTIDE SEQUENCE [LARGE SCALE GENOMIC DNA]</scope>
    <source>
        <strain evidence="8 9">SY21</strain>
    </source>
</reference>
<evidence type="ECO:0000259" key="7">
    <source>
        <dbReference type="Pfam" id="PF14322"/>
    </source>
</evidence>
<dbReference type="InterPro" id="IPR033985">
    <property type="entry name" value="SusD-like_N"/>
</dbReference>
<evidence type="ECO:0000256" key="4">
    <source>
        <dbReference type="ARBA" id="ARBA00023136"/>
    </source>
</evidence>
<keyword evidence="3" id="KW-0732">Signal</keyword>
<dbReference type="SUPFAM" id="SSF48452">
    <property type="entry name" value="TPR-like"/>
    <property type="match status" value="1"/>
</dbReference>